<evidence type="ECO:0000256" key="1">
    <source>
        <dbReference type="ARBA" id="ARBA00001947"/>
    </source>
</evidence>
<dbReference type="GO" id="GO:0016787">
    <property type="term" value="F:hydrolase activity"/>
    <property type="evidence" value="ECO:0007669"/>
    <property type="project" value="UniProtKB-KW"/>
</dbReference>
<name>A0A7J5TYT1_9BACT</name>
<feature type="domain" description="Metallo-beta-lactamase" evidence="5">
    <location>
        <begin position="11"/>
        <end position="197"/>
    </location>
</feature>
<proteinExistence type="predicted"/>
<gene>
    <name evidence="6" type="ORF">F5984_14170</name>
</gene>
<reference evidence="6 7" key="1">
    <citation type="submission" date="2019-10" db="EMBL/GenBank/DDBJ databases">
        <title>Rudanella paleaurantiibacter sp. nov., isolated from sludge.</title>
        <authorList>
            <person name="Xu S.Q."/>
        </authorList>
    </citation>
    <scope>NUCLEOTIDE SEQUENCE [LARGE SCALE GENOMIC DNA]</scope>
    <source>
        <strain evidence="6 7">HX-22-17</strain>
    </source>
</reference>
<dbReference type="EMBL" id="WELI01000005">
    <property type="protein sequence ID" value="KAB7730306.1"/>
    <property type="molecule type" value="Genomic_DNA"/>
</dbReference>
<accession>A0A7J5TYT1</accession>
<dbReference type="Proteomes" id="UP000488299">
    <property type="component" value="Unassembled WGS sequence"/>
</dbReference>
<evidence type="ECO:0000256" key="3">
    <source>
        <dbReference type="ARBA" id="ARBA00022801"/>
    </source>
</evidence>
<keyword evidence="4" id="KW-0862">Zinc</keyword>
<dbReference type="PANTHER" id="PTHR46233:SF3">
    <property type="entry name" value="HYDROXYACYLGLUTATHIONE HYDROLASE GLOC"/>
    <property type="match status" value="1"/>
</dbReference>
<comment type="cofactor">
    <cofactor evidence="1">
        <name>Zn(2+)</name>
        <dbReference type="ChEBI" id="CHEBI:29105"/>
    </cofactor>
</comment>
<dbReference type="SUPFAM" id="SSF56281">
    <property type="entry name" value="Metallo-hydrolase/oxidoreductase"/>
    <property type="match status" value="1"/>
</dbReference>
<protein>
    <submittedName>
        <fullName evidence="6">MBL fold metallo-hydrolase</fullName>
    </submittedName>
</protein>
<dbReference type="PANTHER" id="PTHR46233">
    <property type="entry name" value="HYDROXYACYLGLUTATHIONE HYDROLASE GLOC"/>
    <property type="match status" value="1"/>
</dbReference>
<keyword evidence="7" id="KW-1185">Reference proteome</keyword>
<dbReference type="InterPro" id="IPR051453">
    <property type="entry name" value="MBL_Glyoxalase_II"/>
</dbReference>
<dbReference type="InterPro" id="IPR036866">
    <property type="entry name" value="RibonucZ/Hydroxyglut_hydro"/>
</dbReference>
<evidence type="ECO:0000313" key="7">
    <source>
        <dbReference type="Proteomes" id="UP000488299"/>
    </source>
</evidence>
<organism evidence="6 7">
    <name type="scientific">Rudanella paleaurantiibacter</name>
    <dbReference type="NCBI Taxonomy" id="2614655"/>
    <lineage>
        <taxon>Bacteria</taxon>
        <taxon>Pseudomonadati</taxon>
        <taxon>Bacteroidota</taxon>
        <taxon>Cytophagia</taxon>
        <taxon>Cytophagales</taxon>
        <taxon>Cytophagaceae</taxon>
        <taxon>Rudanella</taxon>
    </lineage>
</organism>
<dbReference type="AlphaFoldDB" id="A0A7J5TYT1"/>
<dbReference type="RefSeq" id="WP_152124901.1">
    <property type="nucleotide sequence ID" value="NZ_WELI01000005.1"/>
</dbReference>
<evidence type="ECO:0000256" key="2">
    <source>
        <dbReference type="ARBA" id="ARBA00022723"/>
    </source>
</evidence>
<keyword evidence="2" id="KW-0479">Metal-binding</keyword>
<dbReference type="InterPro" id="IPR001279">
    <property type="entry name" value="Metallo-B-lactamas"/>
</dbReference>
<evidence type="ECO:0000259" key="5">
    <source>
        <dbReference type="SMART" id="SM00849"/>
    </source>
</evidence>
<dbReference type="SMART" id="SM00849">
    <property type="entry name" value="Lactamase_B"/>
    <property type="match status" value="1"/>
</dbReference>
<sequence length="215" mass="24103">MLQSFTFSPFAENTYVVADEAGVTHREAVVIDPGCYDQAEKEALSNFLDSNHLTIKAVWLTHAHLDHVFGCAYLKRRYGVSVFMHANEQVILNDTPNRAAMYGLRGFEPFEIDGYIKEGDTLTVGSRAFEVRFVPGHAPGHVAFVNHADRYVIGGDVLFRESVGRTDFPYCNAADLKRSITGQLYTLPDDYIVYPGHMDSTTIGHEKKHNPYVRG</sequence>
<keyword evidence="3 6" id="KW-0378">Hydrolase</keyword>
<evidence type="ECO:0000256" key="4">
    <source>
        <dbReference type="ARBA" id="ARBA00022833"/>
    </source>
</evidence>
<evidence type="ECO:0000313" key="6">
    <source>
        <dbReference type="EMBL" id="KAB7730306.1"/>
    </source>
</evidence>
<dbReference type="Pfam" id="PF00753">
    <property type="entry name" value="Lactamase_B"/>
    <property type="match status" value="1"/>
</dbReference>
<dbReference type="GO" id="GO:0046872">
    <property type="term" value="F:metal ion binding"/>
    <property type="evidence" value="ECO:0007669"/>
    <property type="project" value="UniProtKB-KW"/>
</dbReference>
<dbReference type="Gene3D" id="3.60.15.10">
    <property type="entry name" value="Ribonuclease Z/Hydroxyacylglutathione hydrolase-like"/>
    <property type="match status" value="1"/>
</dbReference>
<comment type="caution">
    <text evidence="6">The sequence shown here is derived from an EMBL/GenBank/DDBJ whole genome shotgun (WGS) entry which is preliminary data.</text>
</comment>